<dbReference type="EMBL" id="CP018135">
    <property type="protein sequence ID" value="APF41105.1"/>
    <property type="molecule type" value="Genomic_DNA"/>
</dbReference>
<dbReference type="Proteomes" id="UP000183530">
    <property type="component" value="Chromosome"/>
</dbReference>
<dbReference type="SUPFAM" id="SSF53474">
    <property type="entry name" value="alpha/beta-Hydrolases"/>
    <property type="match status" value="1"/>
</dbReference>
<dbReference type="PANTHER" id="PTHR11487">
    <property type="entry name" value="THIOESTERASE"/>
    <property type="match status" value="1"/>
</dbReference>
<dbReference type="Gene3D" id="3.40.50.1820">
    <property type="entry name" value="alpha/beta hydrolase"/>
    <property type="match status" value="1"/>
</dbReference>
<evidence type="ECO:0000256" key="1">
    <source>
        <dbReference type="ARBA" id="ARBA00007169"/>
    </source>
</evidence>
<sequence>MALLNPLPGQKSTPASLDVLLLPHAGALPSTYIPWVGPLREAFGETSVRLFTAVLPGHVGSSESAPRRATELHSLHRYGERLAQEILAQRASKDPSPTLPRIILGHSMGALLAVETVRALSEAGHAVLGTVLSASAAPVKRKRFARAPIYVRESAGELRELNDRDALEFLVKMGGIPRELADQPEVALSFLPQIRRDFELVDAYRFTPPAKFNTNNFLTLSGSEDDRASTEKMRGWHELLGVNGSHREFPGGHFYHQQHVAEIAAALAGFAETPPS</sequence>
<dbReference type="InterPro" id="IPR029058">
    <property type="entry name" value="AB_hydrolase_fold"/>
</dbReference>
<dbReference type="STRING" id="556325.BHE16_08965"/>
<gene>
    <name evidence="3" type="ORF">BHE16_08965</name>
</gene>
<name>A0A1L2ZNW9_9MICC</name>
<evidence type="ECO:0000313" key="4">
    <source>
        <dbReference type="Proteomes" id="UP000183530"/>
    </source>
</evidence>
<evidence type="ECO:0000313" key="3">
    <source>
        <dbReference type="EMBL" id="APF41105.1"/>
    </source>
</evidence>
<dbReference type="GO" id="GO:0008610">
    <property type="term" value="P:lipid biosynthetic process"/>
    <property type="evidence" value="ECO:0007669"/>
    <property type="project" value="TreeGrafter"/>
</dbReference>
<dbReference type="PANTHER" id="PTHR11487:SF0">
    <property type="entry name" value="S-ACYL FATTY ACID SYNTHASE THIOESTERASE, MEDIUM CHAIN"/>
    <property type="match status" value="1"/>
</dbReference>
<evidence type="ECO:0000259" key="2">
    <source>
        <dbReference type="Pfam" id="PF00975"/>
    </source>
</evidence>
<reference evidence="3 4" key="1">
    <citation type="submission" date="2016-11" db="EMBL/GenBank/DDBJ databases">
        <title>Genome sequencing of Zhihengliuella aestuarii B18 antagonistic to Plasmodiophora brassicae.</title>
        <authorList>
            <person name="Luo Y."/>
        </authorList>
    </citation>
    <scope>NUCLEOTIDE SEQUENCE [LARGE SCALE GENOMIC DNA]</scope>
    <source>
        <strain evidence="3 4">B18</strain>
    </source>
</reference>
<feature type="domain" description="Thioesterase" evidence="2">
    <location>
        <begin position="20"/>
        <end position="265"/>
    </location>
</feature>
<dbReference type="InterPro" id="IPR012223">
    <property type="entry name" value="TEII"/>
</dbReference>
<dbReference type="OrthoDB" id="4169718at2"/>
<proteinExistence type="inferred from homology"/>
<keyword evidence="4" id="KW-1185">Reference proteome</keyword>
<dbReference type="AlphaFoldDB" id="A0A1L2ZNW9"/>
<organism evidence="3 4">
    <name type="scientific">Neomicrococcus aestuarii</name>
    <dbReference type="NCBI Taxonomy" id="556325"/>
    <lineage>
        <taxon>Bacteria</taxon>
        <taxon>Bacillati</taxon>
        <taxon>Actinomycetota</taxon>
        <taxon>Actinomycetes</taxon>
        <taxon>Micrococcales</taxon>
        <taxon>Micrococcaceae</taxon>
        <taxon>Neomicrococcus</taxon>
    </lineage>
</organism>
<dbReference type="InterPro" id="IPR001031">
    <property type="entry name" value="Thioesterase"/>
</dbReference>
<dbReference type="RefSeq" id="WP_071894576.1">
    <property type="nucleotide sequence ID" value="NZ_CP018135.1"/>
</dbReference>
<dbReference type="Pfam" id="PF00975">
    <property type="entry name" value="Thioesterase"/>
    <property type="match status" value="1"/>
</dbReference>
<comment type="similarity">
    <text evidence="1">Belongs to the thioesterase family.</text>
</comment>
<protein>
    <recommendedName>
        <fullName evidence="2">Thioesterase domain-containing protein</fullName>
    </recommendedName>
</protein>
<dbReference type="KEGG" id="nae:BHE16_08965"/>
<accession>A0A1L2ZNW9</accession>